<reference evidence="4 5" key="1">
    <citation type="journal article" date="2016" name="Nat. Biotechnol.">
        <title>Measurement of bacterial replication rates in microbial communities.</title>
        <authorList>
            <person name="Brown C.T."/>
            <person name="Olm M.R."/>
            <person name="Thomas B.C."/>
            <person name="Banfield J.F."/>
        </authorList>
    </citation>
    <scope>NUCLEOTIDE SEQUENCE [LARGE SCALE GENOMIC DNA]</scope>
    <source>
        <strain evidence="4">45_41</strain>
    </source>
</reference>
<dbReference type="GO" id="GO:0016829">
    <property type="term" value="F:lyase activity"/>
    <property type="evidence" value="ECO:0007669"/>
    <property type="project" value="InterPro"/>
</dbReference>
<evidence type="ECO:0000259" key="3">
    <source>
        <dbReference type="Pfam" id="PF16332"/>
    </source>
</evidence>
<dbReference type="PANTHER" id="PTHR38045:SF1">
    <property type="entry name" value="HEPARINASE II_III-LIKE PROTEIN"/>
    <property type="match status" value="1"/>
</dbReference>
<dbReference type="Pfam" id="PF07940">
    <property type="entry name" value="Hepar_II_III_C"/>
    <property type="match status" value="1"/>
</dbReference>
<dbReference type="Gene3D" id="1.50.10.100">
    <property type="entry name" value="Chondroitin AC/alginate lyase"/>
    <property type="match status" value="1"/>
</dbReference>
<dbReference type="Pfam" id="PF16332">
    <property type="entry name" value="DUF4962"/>
    <property type="match status" value="1"/>
</dbReference>
<proteinExistence type="predicted"/>
<dbReference type="AlphaFoldDB" id="A0A1Q6I0Q8"/>
<name>A0A1Q6I0Q8_BACUN</name>
<dbReference type="SUPFAM" id="SSF48230">
    <property type="entry name" value="Chondroitin AC/alginate lyase"/>
    <property type="match status" value="1"/>
</dbReference>
<evidence type="ECO:0000259" key="2">
    <source>
        <dbReference type="Pfam" id="PF07940"/>
    </source>
</evidence>
<comment type="caution">
    <text evidence="4">The sequence shown here is derived from an EMBL/GenBank/DDBJ whole genome shotgun (WGS) entry which is preliminary data.</text>
</comment>
<dbReference type="EMBL" id="MNQU01000234">
    <property type="protein sequence ID" value="OKZ32313.1"/>
    <property type="molecule type" value="Genomic_DNA"/>
</dbReference>
<dbReference type="Proteomes" id="UP000186549">
    <property type="component" value="Unassembled WGS sequence"/>
</dbReference>
<organism evidence="4 5">
    <name type="scientific">Bacteroides uniformis</name>
    <dbReference type="NCBI Taxonomy" id="820"/>
    <lineage>
        <taxon>Bacteria</taxon>
        <taxon>Pseudomonadati</taxon>
        <taxon>Bacteroidota</taxon>
        <taxon>Bacteroidia</taxon>
        <taxon>Bacteroidales</taxon>
        <taxon>Bacteroidaceae</taxon>
        <taxon>Bacteroides</taxon>
    </lineage>
</organism>
<dbReference type="InterPro" id="IPR032518">
    <property type="entry name" value="HepII_N"/>
</dbReference>
<dbReference type="GO" id="GO:0030313">
    <property type="term" value="C:cell envelope"/>
    <property type="evidence" value="ECO:0007669"/>
    <property type="project" value="UniProtKB-SubCell"/>
</dbReference>
<protein>
    <submittedName>
        <fullName evidence="4">Heparinase</fullName>
    </submittedName>
</protein>
<accession>A0A1Q6I0Q8</accession>
<evidence type="ECO:0000313" key="5">
    <source>
        <dbReference type="Proteomes" id="UP000186549"/>
    </source>
</evidence>
<evidence type="ECO:0000313" key="4">
    <source>
        <dbReference type="EMBL" id="OKZ32313.1"/>
    </source>
</evidence>
<dbReference type="PANTHER" id="PTHR38045">
    <property type="entry name" value="CHROMOSOME 1, WHOLE GENOME SHOTGUN SEQUENCE"/>
    <property type="match status" value="1"/>
</dbReference>
<feature type="domain" description="Heparinase II N-terminal" evidence="3">
    <location>
        <begin position="99"/>
        <end position="295"/>
    </location>
</feature>
<gene>
    <name evidence="4" type="ORF">BHV79_10645</name>
</gene>
<feature type="domain" description="Heparinase II/III-like C-terminal" evidence="2">
    <location>
        <begin position="387"/>
        <end position="602"/>
    </location>
</feature>
<dbReference type="InterPro" id="IPR012480">
    <property type="entry name" value="Hepar_II_III_C"/>
</dbReference>
<dbReference type="Gene3D" id="2.70.98.70">
    <property type="match status" value="1"/>
</dbReference>
<evidence type="ECO:0000256" key="1">
    <source>
        <dbReference type="ARBA" id="ARBA00004196"/>
    </source>
</evidence>
<dbReference type="InterPro" id="IPR008929">
    <property type="entry name" value="Chondroitin_lyas"/>
</dbReference>
<sequence length="624" mass="70628">MKNILFIFLTVLYSACISAQEGDSKKLKDRVHPYLIMTTEDESVIRSAIQTDGVWKEYHAIMIEEADNILGKPNCQRVILGRRLLEVSRECLRRTLLLGYAYRMTGEVKYAKRAESELDNAADFVDWNPSHFLDVAEMTTAMAIGYDWLYNFISDQTKLKIEKAIETKGLNPSLDSQYNSWLYRNNNWNQVCNGGITLGALAIYDKIPTLADELINRAVQSVKLPMSVYAPDGAYAEGYSYWGYGTTYNLLLIDALENVMGTDYNLSQEPGFLNTGKFIQNMLLSDGKSFNYGDCSSSGRVSPAMFWLANRTADKDILWSEKYQFSLSSKKSIRSYRYAVLALIWGASTSMDNLPKPTQRMWVSSKTTTPVALMRTTWDYQQGLSIALKGGTAKSGHTHLDAGSFIFISKDTRWSTDLGPQDYNSLESKGIDLWNKSQESDRWKVFRYNNLAHNTLSFDNKYQNVNGYATITDFSDNENYMYAIADLTKIYEGQAKEVKRGVAIVDSHYAVVRDEVKTLGQPTVIRWNMVTEAQPTIIGEHTIQLSQNGEKLLLEVESPAKVRMKTWSATSPNSWDAKNPGVTFVGFEAELRPNTTEVLQVKLIPEGNFDSSKEIMPLTDWKNN</sequence>
<comment type="subcellular location">
    <subcellularLocation>
        <location evidence="1">Cell envelope</location>
    </subcellularLocation>
</comment>